<evidence type="ECO:0000256" key="1">
    <source>
        <dbReference type="ARBA" id="ARBA00023125"/>
    </source>
</evidence>
<dbReference type="EMBL" id="CAJVQB010045486">
    <property type="protein sequence ID" value="CAG8832512.1"/>
    <property type="molecule type" value="Genomic_DNA"/>
</dbReference>
<dbReference type="InterPro" id="IPR009057">
    <property type="entry name" value="Homeodomain-like_sf"/>
</dbReference>
<dbReference type="InterPro" id="IPR006600">
    <property type="entry name" value="HTH_CenpB_DNA-bd_dom"/>
</dbReference>
<keyword evidence="1" id="KW-0238">DNA-binding</keyword>
<dbReference type="Pfam" id="PF03221">
    <property type="entry name" value="HTH_Tnp_Tc5"/>
    <property type="match status" value="1"/>
</dbReference>
<dbReference type="Gene3D" id="1.10.10.60">
    <property type="entry name" value="Homeodomain-like"/>
    <property type="match status" value="1"/>
</dbReference>
<comment type="caution">
    <text evidence="3">The sequence shown here is derived from an EMBL/GenBank/DDBJ whole genome shotgun (WGS) entry which is preliminary data.</text>
</comment>
<protein>
    <submittedName>
        <fullName evidence="3">35770_t:CDS:1</fullName>
    </submittedName>
</protein>
<accession>A0ABN7WI36</accession>
<gene>
    <name evidence="3" type="ORF">GMARGA_LOCUS31092</name>
</gene>
<evidence type="ECO:0000313" key="3">
    <source>
        <dbReference type="EMBL" id="CAG8832512.1"/>
    </source>
</evidence>
<feature type="domain" description="HTH CENPB-type" evidence="2">
    <location>
        <begin position="55"/>
        <end position="110"/>
    </location>
</feature>
<evidence type="ECO:0000313" key="4">
    <source>
        <dbReference type="Proteomes" id="UP000789901"/>
    </source>
</evidence>
<dbReference type="SUPFAM" id="SSF46689">
    <property type="entry name" value="Homeodomain-like"/>
    <property type="match status" value="1"/>
</dbReference>
<reference evidence="3 4" key="1">
    <citation type="submission" date="2021-06" db="EMBL/GenBank/DDBJ databases">
        <authorList>
            <person name="Kallberg Y."/>
            <person name="Tangrot J."/>
            <person name="Rosling A."/>
        </authorList>
    </citation>
    <scope>NUCLEOTIDE SEQUENCE [LARGE SCALE GENOMIC DNA]</scope>
    <source>
        <strain evidence="3 4">120-4 pot B 10/14</strain>
    </source>
</reference>
<keyword evidence="4" id="KW-1185">Reference proteome</keyword>
<proteinExistence type="predicted"/>
<name>A0ABN7WI36_GIGMA</name>
<organism evidence="3 4">
    <name type="scientific">Gigaspora margarita</name>
    <dbReference type="NCBI Taxonomy" id="4874"/>
    <lineage>
        <taxon>Eukaryota</taxon>
        <taxon>Fungi</taxon>
        <taxon>Fungi incertae sedis</taxon>
        <taxon>Mucoromycota</taxon>
        <taxon>Glomeromycotina</taxon>
        <taxon>Glomeromycetes</taxon>
        <taxon>Diversisporales</taxon>
        <taxon>Gigasporaceae</taxon>
        <taxon>Gigaspora</taxon>
    </lineage>
</organism>
<sequence>MVVFYLEHINSVRATVKCFEIEPKQVREWRNKKQELLNAALYTLTLNRGRQAQYLLLEKNLIDWIEKHRNMQHAVTRNMVVRKAKALAQTNEIKNAYPNIASFKFSITWLKVLIFDNIDGDEYEEVE</sequence>
<dbReference type="Proteomes" id="UP000789901">
    <property type="component" value="Unassembled WGS sequence"/>
</dbReference>
<feature type="non-terminal residue" evidence="3">
    <location>
        <position position="127"/>
    </location>
</feature>
<evidence type="ECO:0000259" key="2">
    <source>
        <dbReference type="Pfam" id="PF03221"/>
    </source>
</evidence>